<feature type="repeat" description="Solcar" evidence="5">
    <location>
        <begin position="416"/>
        <end position="513"/>
    </location>
</feature>
<comment type="similarity">
    <text evidence="1 6">Belongs to the mitochondrial carrier (TC 2.A.29) family.</text>
</comment>
<evidence type="ECO:0000256" key="2">
    <source>
        <dbReference type="ARBA" id="ARBA00022448"/>
    </source>
</evidence>
<dbReference type="Pfam" id="PF10558">
    <property type="entry name" value="MTP18"/>
    <property type="match status" value="2"/>
</dbReference>
<feature type="repeat" description="Solcar" evidence="5">
    <location>
        <begin position="312"/>
        <end position="400"/>
    </location>
</feature>
<dbReference type="PANTHER" id="PTHR45624">
    <property type="entry name" value="MITOCHONDRIAL BASIC AMINO ACIDS TRANSPORTER-RELATED"/>
    <property type="match status" value="1"/>
</dbReference>
<dbReference type="PROSITE" id="PS50920">
    <property type="entry name" value="SOLCAR"/>
    <property type="match status" value="3"/>
</dbReference>
<name>A0A9K3LFS3_9STRA</name>
<evidence type="ECO:0000256" key="3">
    <source>
        <dbReference type="ARBA" id="ARBA00022737"/>
    </source>
</evidence>
<dbReference type="InterPro" id="IPR050567">
    <property type="entry name" value="Mitochondrial_Carrier"/>
</dbReference>
<gene>
    <name evidence="8" type="ORF">IV203_035159</name>
</gene>
<protein>
    <submittedName>
        <fullName evidence="8">Mitochondrial carrier protein</fullName>
    </submittedName>
</protein>
<proteinExistence type="inferred from homology"/>
<reference evidence="8" key="1">
    <citation type="journal article" date="2021" name="Sci. Rep.">
        <title>Diploid genomic architecture of Nitzschia inconspicua, an elite biomass production diatom.</title>
        <authorList>
            <person name="Oliver A."/>
            <person name="Podell S."/>
            <person name="Pinowska A."/>
            <person name="Traller J.C."/>
            <person name="Smith S.R."/>
            <person name="McClure R."/>
            <person name="Beliaev A."/>
            <person name="Bohutskyi P."/>
            <person name="Hill E.A."/>
            <person name="Rabines A."/>
            <person name="Zheng H."/>
            <person name="Allen L.Z."/>
            <person name="Kuo A."/>
            <person name="Grigoriev I.V."/>
            <person name="Allen A.E."/>
            <person name="Hazlebeck D."/>
            <person name="Allen E.E."/>
        </authorList>
    </citation>
    <scope>NUCLEOTIDE SEQUENCE</scope>
    <source>
        <strain evidence="8">Hildebrandi</strain>
    </source>
</reference>
<keyword evidence="3" id="KW-0677">Repeat</keyword>
<feature type="transmembrane region" description="Helical" evidence="7">
    <location>
        <begin position="414"/>
        <end position="435"/>
    </location>
</feature>
<sequence>MTTDPSSPSSAAALNPSPTVILHHDLQKHHTPSQAKEYNIFRDSAVRYLGYANEVGESFRYQFPRFVLPSYIISFGYCFADAVSSGQQAYEASSQNKSSALLATTDTLLWQSLASVLIPGATINAIVKASRYAVQHSPRSLPSPVASWLPTAIGLGSIPLIVHPIDQGVDFFMENTFRNYFTQTTGSLQDPNTTAVVDKPITESGYSNGTMSVLSNALGSASAGIIARISTHPLDTAKARLQSLNSTTTYRGPLDVLWQTFRSEGLGGWYRGFSTVIVGGTPGTIVYLCSYDMFKTTITDHMAASPAKNREESFWVHFSSGILAESVACLIYVPVDVVKERLQVQQKGDSFQYKGGWDALMKISKNEGLSGIYKGYGATLASFGPFSAFYFMFYEKFKVWSKEYLQTTTSPDTTTLPFPLVVLSSASAGALASFLTSPLDMAKLRLQVQRGAQNSTSSEQTAATNYRGMTDALRYAYQSGGVRGLFRGAGARVLHFVPATTITMTTYETCRELFYNALQERT</sequence>
<dbReference type="OrthoDB" id="250329at2759"/>
<dbReference type="GO" id="GO:0022857">
    <property type="term" value="F:transmembrane transporter activity"/>
    <property type="evidence" value="ECO:0007669"/>
    <property type="project" value="TreeGrafter"/>
</dbReference>
<reference evidence="8" key="2">
    <citation type="submission" date="2021-04" db="EMBL/GenBank/DDBJ databases">
        <authorList>
            <person name="Podell S."/>
        </authorList>
    </citation>
    <scope>NUCLEOTIDE SEQUENCE</scope>
    <source>
        <strain evidence="8">Hildebrandi</strain>
    </source>
</reference>
<keyword evidence="5 6" id="KW-0812">Transmembrane</keyword>
<evidence type="ECO:0000256" key="1">
    <source>
        <dbReference type="ARBA" id="ARBA00006375"/>
    </source>
</evidence>
<dbReference type="EMBL" id="JAGRRH010000013">
    <property type="protein sequence ID" value="KAG7360061.1"/>
    <property type="molecule type" value="Genomic_DNA"/>
</dbReference>
<organism evidence="8 9">
    <name type="scientific">Nitzschia inconspicua</name>
    <dbReference type="NCBI Taxonomy" id="303405"/>
    <lineage>
        <taxon>Eukaryota</taxon>
        <taxon>Sar</taxon>
        <taxon>Stramenopiles</taxon>
        <taxon>Ochrophyta</taxon>
        <taxon>Bacillariophyta</taxon>
        <taxon>Bacillariophyceae</taxon>
        <taxon>Bacillariophycidae</taxon>
        <taxon>Bacillariales</taxon>
        <taxon>Bacillariaceae</taxon>
        <taxon>Nitzschia</taxon>
    </lineage>
</organism>
<dbReference type="AlphaFoldDB" id="A0A9K3LFS3"/>
<accession>A0A9K3LFS3</accession>
<evidence type="ECO:0000313" key="8">
    <source>
        <dbReference type="EMBL" id="KAG7360061.1"/>
    </source>
</evidence>
<evidence type="ECO:0000313" key="9">
    <source>
        <dbReference type="Proteomes" id="UP000693970"/>
    </source>
</evidence>
<evidence type="ECO:0000256" key="5">
    <source>
        <dbReference type="PROSITE-ProRule" id="PRU00282"/>
    </source>
</evidence>
<keyword evidence="5 7" id="KW-0472">Membrane</keyword>
<dbReference type="PANTHER" id="PTHR45624:SF10">
    <property type="entry name" value="SLC (SOLUTE CARRIER) HOMOLOG"/>
    <property type="match status" value="1"/>
</dbReference>
<dbReference type="Proteomes" id="UP000693970">
    <property type="component" value="Unassembled WGS sequence"/>
</dbReference>
<dbReference type="InterPro" id="IPR018108">
    <property type="entry name" value="MCP_transmembrane"/>
</dbReference>
<evidence type="ECO:0000256" key="4">
    <source>
        <dbReference type="ARBA" id="ARBA00022989"/>
    </source>
</evidence>
<dbReference type="Pfam" id="PF00153">
    <property type="entry name" value="Mito_carr"/>
    <property type="match status" value="3"/>
</dbReference>
<keyword evidence="4 7" id="KW-1133">Transmembrane helix</keyword>
<evidence type="ECO:0000256" key="6">
    <source>
        <dbReference type="RuleBase" id="RU000488"/>
    </source>
</evidence>
<keyword evidence="9" id="KW-1185">Reference proteome</keyword>
<evidence type="ECO:0000256" key="7">
    <source>
        <dbReference type="SAM" id="Phobius"/>
    </source>
</evidence>
<feature type="repeat" description="Solcar" evidence="5">
    <location>
        <begin position="211"/>
        <end position="297"/>
    </location>
</feature>
<dbReference type="InterPro" id="IPR019560">
    <property type="entry name" value="Mitochondrial_18_kDa_protein"/>
</dbReference>
<comment type="caution">
    <text evidence="8">The sequence shown here is derived from an EMBL/GenBank/DDBJ whole genome shotgun (WGS) entry which is preliminary data.</text>
</comment>
<dbReference type="GO" id="GO:0016020">
    <property type="term" value="C:membrane"/>
    <property type="evidence" value="ECO:0007669"/>
    <property type="project" value="UniProtKB-UniRule"/>
</dbReference>
<feature type="transmembrane region" description="Helical" evidence="7">
    <location>
        <begin position="371"/>
        <end position="394"/>
    </location>
</feature>
<keyword evidence="2 6" id="KW-0813">Transport</keyword>